<feature type="compositionally biased region" description="Basic and acidic residues" evidence="4">
    <location>
        <begin position="28"/>
        <end position="37"/>
    </location>
</feature>
<evidence type="ECO:0000256" key="2">
    <source>
        <dbReference type="ARBA" id="ARBA00022670"/>
    </source>
</evidence>
<protein>
    <submittedName>
        <fullName evidence="6">Ulp1 peptidase</fullName>
        <ecNumber evidence="6">3.4.22.68</ecNumber>
    </submittedName>
</protein>
<dbReference type="Gene3D" id="3.40.395.10">
    <property type="entry name" value="Adenoviral Proteinase, Chain A"/>
    <property type="match status" value="1"/>
</dbReference>
<evidence type="ECO:0000313" key="7">
    <source>
        <dbReference type="Proteomes" id="UP000231279"/>
    </source>
</evidence>
<feature type="compositionally biased region" description="Basic and acidic residues" evidence="4">
    <location>
        <begin position="8"/>
        <end position="20"/>
    </location>
</feature>
<keyword evidence="7" id="KW-1185">Reference proteome</keyword>
<dbReference type="InterPro" id="IPR003653">
    <property type="entry name" value="Peptidase_C48_C"/>
</dbReference>
<feature type="region of interest" description="Disordered" evidence="4">
    <location>
        <begin position="1"/>
        <end position="37"/>
    </location>
</feature>
<name>A0A2G9HH88_9LAMI</name>
<dbReference type="PROSITE" id="PS50600">
    <property type="entry name" value="ULP_PROTEASE"/>
    <property type="match status" value="1"/>
</dbReference>
<evidence type="ECO:0000313" key="6">
    <source>
        <dbReference type="EMBL" id="PIN16892.1"/>
    </source>
</evidence>
<sequence length="513" mass="58610">MWDALNEPDEKGNTSKKKDPTTWLEGLDTNKSKDETKSETTIKQLSHCVLSSLADQVAALNKRVAIIETQMNEMLHRRDEVSTFGGHNTSTVSELRKIVSDLERVIQNTPKDLYVSATKMKAPVTSTTHSKNIVIKSLSFDAKTVEPKATRTVFDPCIEWVISKTDMAKINNVAEYLFDSELNQEKNVVDFGEWFVSRAHMSTLKPKEWIVDTVIDAVAFLCRIETMEKKDLADRWCFPAMLSGLIINEKCVDDKIQQVMLGCCKVFLGNMSTCKSINIPVNDGRGHWLMCTIDFEREKVIVCDTYCDIEEDKNRLKIVSKLVARLECLTKSWDEYFKCKDWATRFSFEHRIAVPQQDNSYDCGLYVCLSLIFPNPCTRKLTEEESELARKKIAAMIYSDKRNQAPRGMKIALLAHYQNTSFYIEKVDTAGLTVEAVIDMITSILNIDYYLNIGMVPKLLAMPPKDNEELEILDNDHLHKVIGSWTNMETKVLKEVFLDPPQYVLDNPLHSKL</sequence>
<evidence type="ECO:0000259" key="5">
    <source>
        <dbReference type="PROSITE" id="PS50600"/>
    </source>
</evidence>
<dbReference type="InterPro" id="IPR038765">
    <property type="entry name" value="Papain-like_cys_pep_sf"/>
</dbReference>
<keyword evidence="2" id="KW-0645">Protease</keyword>
<proteinExistence type="inferred from homology"/>
<keyword evidence="3 6" id="KW-0378">Hydrolase</keyword>
<evidence type="ECO:0000256" key="3">
    <source>
        <dbReference type="ARBA" id="ARBA00022801"/>
    </source>
</evidence>
<dbReference type="Proteomes" id="UP000231279">
    <property type="component" value="Unassembled WGS sequence"/>
</dbReference>
<comment type="similarity">
    <text evidence="1">Belongs to the peptidase C48 family.</text>
</comment>
<dbReference type="GO" id="GO:0006508">
    <property type="term" value="P:proteolysis"/>
    <property type="evidence" value="ECO:0007669"/>
    <property type="project" value="UniProtKB-KW"/>
</dbReference>
<gene>
    <name evidence="6" type="ORF">CDL12_10467</name>
</gene>
<feature type="domain" description="Ubiquitin-like protease family profile" evidence="5">
    <location>
        <begin position="194"/>
        <end position="374"/>
    </location>
</feature>
<dbReference type="EMBL" id="NKXS01001785">
    <property type="protein sequence ID" value="PIN16892.1"/>
    <property type="molecule type" value="Genomic_DNA"/>
</dbReference>
<organism evidence="6 7">
    <name type="scientific">Handroanthus impetiginosus</name>
    <dbReference type="NCBI Taxonomy" id="429701"/>
    <lineage>
        <taxon>Eukaryota</taxon>
        <taxon>Viridiplantae</taxon>
        <taxon>Streptophyta</taxon>
        <taxon>Embryophyta</taxon>
        <taxon>Tracheophyta</taxon>
        <taxon>Spermatophyta</taxon>
        <taxon>Magnoliopsida</taxon>
        <taxon>eudicotyledons</taxon>
        <taxon>Gunneridae</taxon>
        <taxon>Pentapetalae</taxon>
        <taxon>asterids</taxon>
        <taxon>lamiids</taxon>
        <taxon>Lamiales</taxon>
        <taxon>Bignoniaceae</taxon>
        <taxon>Crescentiina</taxon>
        <taxon>Tabebuia alliance</taxon>
        <taxon>Handroanthus</taxon>
    </lineage>
</organism>
<dbReference type="SUPFAM" id="SSF54001">
    <property type="entry name" value="Cysteine proteinases"/>
    <property type="match status" value="1"/>
</dbReference>
<dbReference type="GO" id="GO:0008234">
    <property type="term" value="F:cysteine-type peptidase activity"/>
    <property type="evidence" value="ECO:0007669"/>
    <property type="project" value="InterPro"/>
</dbReference>
<dbReference type="Pfam" id="PF02902">
    <property type="entry name" value="Peptidase_C48"/>
    <property type="match status" value="1"/>
</dbReference>
<evidence type="ECO:0000256" key="4">
    <source>
        <dbReference type="SAM" id="MobiDB-lite"/>
    </source>
</evidence>
<reference evidence="7" key="1">
    <citation type="journal article" date="2018" name="Gigascience">
        <title>Genome assembly of the Pink Ipe (Handroanthus impetiginosus, Bignoniaceae), a highly valued, ecologically keystone Neotropical timber forest tree.</title>
        <authorList>
            <person name="Silva-Junior O.B."/>
            <person name="Grattapaglia D."/>
            <person name="Novaes E."/>
            <person name="Collevatti R.G."/>
        </authorList>
    </citation>
    <scope>NUCLEOTIDE SEQUENCE [LARGE SCALE GENOMIC DNA]</scope>
    <source>
        <strain evidence="7">cv. UFG-1</strain>
    </source>
</reference>
<evidence type="ECO:0000256" key="1">
    <source>
        <dbReference type="ARBA" id="ARBA00005234"/>
    </source>
</evidence>
<dbReference type="EC" id="3.4.22.68" evidence="6"/>
<dbReference type="AlphaFoldDB" id="A0A2G9HH88"/>
<accession>A0A2G9HH88</accession>
<dbReference type="OrthoDB" id="1569154at2759"/>
<comment type="caution">
    <text evidence="6">The sequence shown here is derived from an EMBL/GenBank/DDBJ whole genome shotgun (WGS) entry which is preliminary data.</text>
</comment>